<keyword evidence="1" id="KW-0732">Signal</keyword>
<proteinExistence type="predicted"/>
<evidence type="ECO:0000256" key="1">
    <source>
        <dbReference type="SAM" id="SignalP"/>
    </source>
</evidence>
<dbReference type="AlphaFoldDB" id="A0A2M7G4H7"/>
<evidence type="ECO:0000313" key="2">
    <source>
        <dbReference type="EMBL" id="PIW16816.1"/>
    </source>
</evidence>
<dbReference type="EMBL" id="PFFQ01000034">
    <property type="protein sequence ID" value="PIW16816.1"/>
    <property type="molecule type" value="Genomic_DNA"/>
</dbReference>
<name>A0A2M7G4H7_9BACT</name>
<accession>A0A2M7G4H7</accession>
<evidence type="ECO:0000313" key="3">
    <source>
        <dbReference type="Proteomes" id="UP000231019"/>
    </source>
</evidence>
<organism evidence="2 3">
    <name type="scientific">bacterium (Candidatus Blackallbacteria) CG17_big_fil_post_rev_8_21_14_2_50_48_46</name>
    <dbReference type="NCBI Taxonomy" id="2014261"/>
    <lineage>
        <taxon>Bacteria</taxon>
        <taxon>Candidatus Blackallbacteria</taxon>
    </lineage>
</organism>
<gene>
    <name evidence="2" type="ORF">COW36_11070</name>
</gene>
<feature type="chain" id="PRO_5014727703" evidence="1">
    <location>
        <begin position="23"/>
        <end position="162"/>
    </location>
</feature>
<reference evidence="2 3" key="1">
    <citation type="submission" date="2017-09" db="EMBL/GenBank/DDBJ databases">
        <title>Depth-based differentiation of microbial function through sediment-hosted aquifers and enrichment of novel symbionts in the deep terrestrial subsurface.</title>
        <authorList>
            <person name="Probst A.J."/>
            <person name="Ladd B."/>
            <person name="Jarett J.K."/>
            <person name="Geller-Mcgrath D.E."/>
            <person name="Sieber C.M."/>
            <person name="Emerson J.B."/>
            <person name="Anantharaman K."/>
            <person name="Thomas B.C."/>
            <person name="Malmstrom R."/>
            <person name="Stieglmeier M."/>
            <person name="Klingl A."/>
            <person name="Woyke T."/>
            <person name="Ryan C.M."/>
            <person name="Banfield J.F."/>
        </authorList>
    </citation>
    <scope>NUCLEOTIDE SEQUENCE [LARGE SCALE GENOMIC DNA]</scope>
    <source>
        <strain evidence="2">CG17_big_fil_post_rev_8_21_14_2_50_48_46</strain>
    </source>
</reference>
<feature type="signal peptide" evidence="1">
    <location>
        <begin position="1"/>
        <end position="22"/>
    </location>
</feature>
<protein>
    <submittedName>
        <fullName evidence="2">Uncharacterized protein</fullName>
    </submittedName>
</protein>
<sequence length="162" mass="18426">MIKFLLITLTIIQLGLVLPTQAAELPSNSPQIIEHLGYLGYKSSKETSSSDNPYIAVSHEKEWNFIVLKSGGGVSLIMGFDIKPESLKKRDELLNLINDINSTSVWLPQVYIYKSSNGTESFKFQAWMPDTYDKESFASFMQRWQEDTNAAAQRLKEHLSFE</sequence>
<comment type="caution">
    <text evidence="2">The sequence shown here is derived from an EMBL/GenBank/DDBJ whole genome shotgun (WGS) entry which is preliminary data.</text>
</comment>
<dbReference type="Proteomes" id="UP000231019">
    <property type="component" value="Unassembled WGS sequence"/>
</dbReference>